<reference evidence="2 3" key="1">
    <citation type="submission" date="2014-02" db="EMBL/GenBank/DDBJ databases">
        <title>The small core and large imbalanced accessory genome model reveals a collaborative survival strategy of Sorangium cellulosum strains in nature.</title>
        <authorList>
            <person name="Han K."/>
            <person name="Peng R."/>
            <person name="Blom J."/>
            <person name="Li Y.-Z."/>
        </authorList>
    </citation>
    <scope>NUCLEOTIDE SEQUENCE [LARGE SCALE GENOMIC DNA]</scope>
    <source>
        <strain evidence="2 3">So0157-25</strain>
    </source>
</reference>
<proteinExistence type="predicted"/>
<protein>
    <submittedName>
        <fullName evidence="2">Uncharacterized protein</fullName>
    </submittedName>
</protein>
<evidence type="ECO:0000256" key="1">
    <source>
        <dbReference type="SAM" id="MobiDB-lite"/>
    </source>
</evidence>
<evidence type="ECO:0000313" key="2">
    <source>
        <dbReference type="EMBL" id="KYF52930.1"/>
    </source>
</evidence>
<comment type="caution">
    <text evidence="2">The sequence shown here is derived from an EMBL/GenBank/DDBJ whole genome shotgun (WGS) entry which is preliminary data.</text>
</comment>
<organism evidence="2 3">
    <name type="scientific">Sorangium cellulosum</name>
    <name type="common">Polyangium cellulosum</name>
    <dbReference type="NCBI Taxonomy" id="56"/>
    <lineage>
        <taxon>Bacteria</taxon>
        <taxon>Pseudomonadati</taxon>
        <taxon>Myxococcota</taxon>
        <taxon>Polyangia</taxon>
        <taxon>Polyangiales</taxon>
        <taxon>Polyangiaceae</taxon>
        <taxon>Sorangium</taxon>
    </lineage>
</organism>
<sequence>MLTAGDYRATGLTPEDVLHSLDDASAPPERRIGAALLLRVTGYPEAQSLIRVAAESTADDELRAALERAAEDELDEASPSRTAR</sequence>
<dbReference type="AlphaFoldDB" id="A0A150PB94"/>
<feature type="compositionally biased region" description="Basic and acidic residues" evidence="1">
    <location>
        <begin position="16"/>
        <end position="25"/>
    </location>
</feature>
<feature type="region of interest" description="Disordered" evidence="1">
    <location>
        <begin position="1"/>
        <end position="25"/>
    </location>
</feature>
<evidence type="ECO:0000313" key="3">
    <source>
        <dbReference type="Proteomes" id="UP000075420"/>
    </source>
</evidence>
<name>A0A150PB94_SORCE</name>
<dbReference type="EMBL" id="JELY01002326">
    <property type="protein sequence ID" value="KYF52930.1"/>
    <property type="molecule type" value="Genomic_DNA"/>
</dbReference>
<accession>A0A150PB94</accession>
<dbReference type="Proteomes" id="UP000075420">
    <property type="component" value="Unassembled WGS sequence"/>
</dbReference>
<gene>
    <name evidence="2" type="ORF">BE08_00315</name>
</gene>